<dbReference type="GO" id="GO:0004402">
    <property type="term" value="F:histone acetyltransferase activity"/>
    <property type="evidence" value="ECO:0007669"/>
    <property type="project" value="InterPro"/>
</dbReference>
<dbReference type="InterPro" id="IPR013178">
    <property type="entry name" value="Histone_AcTrfase_Rtt109/CBP"/>
</dbReference>
<comment type="caution">
    <text evidence="14">The sequence shown here is derived from an EMBL/GenBank/DDBJ whole genome shotgun (WGS) entry which is preliminary data.</text>
</comment>
<keyword evidence="8" id="KW-0805">Transcription regulation</keyword>
<dbReference type="GO" id="GO:0000123">
    <property type="term" value="C:histone acetyltransferase complex"/>
    <property type="evidence" value="ECO:0007669"/>
    <property type="project" value="TreeGrafter"/>
</dbReference>
<evidence type="ECO:0000256" key="9">
    <source>
        <dbReference type="ARBA" id="ARBA00023163"/>
    </source>
</evidence>
<dbReference type="GO" id="GO:0031490">
    <property type="term" value="F:chromatin DNA binding"/>
    <property type="evidence" value="ECO:0007669"/>
    <property type="project" value="TreeGrafter"/>
</dbReference>
<dbReference type="Gene3D" id="1.20.1020.10">
    <property type="entry name" value="TAZ domain"/>
    <property type="match status" value="1"/>
</dbReference>
<feature type="domain" description="TAZ-type" evidence="13">
    <location>
        <begin position="43"/>
        <end position="130"/>
    </location>
</feature>
<accession>A0AAV4XLY9</accession>
<name>A0AAV4XLY9_CAEEX</name>
<proteinExistence type="predicted"/>
<evidence type="ECO:0000256" key="8">
    <source>
        <dbReference type="ARBA" id="ARBA00023015"/>
    </source>
</evidence>
<keyword evidence="10" id="KW-0539">Nucleus</keyword>
<evidence type="ECO:0000256" key="11">
    <source>
        <dbReference type="ARBA" id="ARBA00048017"/>
    </source>
</evidence>
<evidence type="ECO:0000256" key="10">
    <source>
        <dbReference type="ARBA" id="ARBA00023242"/>
    </source>
</evidence>
<comment type="subcellular location">
    <subcellularLocation>
        <location evidence="1">Nucleus</location>
    </subcellularLocation>
</comment>
<gene>
    <name evidence="14" type="primary">CREBBP</name>
    <name evidence="14" type="ORF">CEXT_269651</name>
</gene>
<evidence type="ECO:0000256" key="5">
    <source>
        <dbReference type="ARBA" id="ARBA00022771"/>
    </source>
</evidence>
<feature type="zinc finger region" description="TAZ-type" evidence="12">
    <location>
        <begin position="43"/>
        <end position="130"/>
    </location>
</feature>
<keyword evidence="15" id="KW-1185">Reference proteome</keyword>
<comment type="catalytic activity">
    <reaction evidence="11">
        <text>L-lysyl-[protein] + acetyl-CoA = N(6)-acetyl-L-lysyl-[protein] + CoA + H(+)</text>
        <dbReference type="Rhea" id="RHEA:45948"/>
        <dbReference type="Rhea" id="RHEA-COMP:9752"/>
        <dbReference type="Rhea" id="RHEA-COMP:10731"/>
        <dbReference type="ChEBI" id="CHEBI:15378"/>
        <dbReference type="ChEBI" id="CHEBI:29969"/>
        <dbReference type="ChEBI" id="CHEBI:57287"/>
        <dbReference type="ChEBI" id="CHEBI:57288"/>
        <dbReference type="ChEBI" id="CHEBI:61930"/>
        <dbReference type="EC" id="2.3.1.48"/>
    </reaction>
</comment>
<evidence type="ECO:0000256" key="4">
    <source>
        <dbReference type="ARBA" id="ARBA00022723"/>
    </source>
</evidence>
<dbReference type="Proteomes" id="UP001054945">
    <property type="component" value="Unassembled WGS sequence"/>
</dbReference>
<dbReference type="GO" id="GO:0005667">
    <property type="term" value="C:transcription regulator complex"/>
    <property type="evidence" value="ECO:0007669"/>
    <property type="project" value="TreeGrafter"/>
</dbReference>
<dbReference type="Pfam" id="PF02135">
    <property type="entry name" value="zf-TAZ"/>
    <property type="match status" value="1"/>
</dbReference>
<keyword evidence="3" id="KW-0808">Transferase</keyword>
<evidence type="ECO:0000256" key="1">
    <source>
        <dbReference type="ARBA" id="ARBA00004123"/>
    </source>
</evidence>
<evidence type="ECO:0000256" key="6">
    <source>
        <dbReference type="ARBA" id="ARBA00022833"/>
    </source>
</evidence>
<dbReference type="PANTHER" id="PTHR13808">
    <property type="entry name" value="CBP/P300-RELATED"/>
    <property type="match status" value="1"/>
</dbReference>
<dbReference type="EMBL" id="BPLR01018009">
    <property type="protein sequence ID" value="GIY96117.1"/>
    <property type="molecule type" value="Genomic_DNA"/>
</dbReference>
<evidence type="ECO:0000256" key="2">
    <source>
        <dbReference type="ARBA" id="ARBA00013184"/>
    </source>
</evidence>
<evidence type="ECO:0000256" key="12">
    <source>
        <dbReference type="PROSITE-ProRule" id="PRU00203"/>
    </source>
</evidence>
<dbReference type="GO" id="GO:0005634">
    <property type="term" value="C:nucleus"/>
    <property type="evidence" value="ECO:0007669"/>
    <property type="project" value="UniProtKB-SubCell"/>
</dbReference>
<reference evidence="14 15" key="1">
    <citation type="submission" date="2021-06" db="EMBL/GenBank/DDBJ databases">
        <title>Caerostris extrusa draft genome.</title>
        <authorList>
            <person name="Kono N."/>
            <person name="Arakawa K."/>
        </authorList>
    </citation>
    <scope>NUCLEOTIDE SEQUENCE [LARGE SCALE GENOMIC DNA]</scope>
</reference>
<dbReference type="AlphaFoldDB" id="A0AAV4XLY9"/>
<organism evidence="14 15">
    <name type="scientific">Caerostris extrusa</name>
    <name type="common">Bark spider</name>
    <name type="synonym">Caerostris bankana</name>
    <dbReference type="NCBI Taxonomy" id="172846"/>
    <lineage>
        <taxon>Eukaryota</taxon>
        <taxon>Metazoa</taxon>
        <taxon>Ecdysozoa</taxon>
        <taxon>Arthropoda</taxon>
        <taxon>Chelicerata</taxon>
        <taxon>Arachnida</taxon>
        <taxon>Araneae</taxon>
        <taxon>Araneomorphae</taxon>
        <taxon>Entelegynae</taxon>
        <taxon>Araneoidea</taxon>
        <taxon>Araneidae</taxon>
        <taxon>Caerostris</taxon>
    </lineage>
</organism>
<dbReference type="EC" id="2.3.1.48" evidence="2"/>
<keyword evidence="4 12" id="KW-0479">Metal-binding</keyword>
<dbReference type="InterPro" id="IPR000197">
    <property type="entry name" value="Znf_TAZ"/>
</dbReference>
<keyword evidence="9" id="KW-0804">Transcription</keyword>
<dbReference type="InterPro" id="IPR035898">
    <property type="entry name" value="TAZ_dom_sf"/>
</dbReference>
<keyword evidence="5 12" id="KW-0863">Zinc-finger</keyword>
<dbReference type="GO" id="GO:0008270">
    <property type="term" value="F:zinc ion binding"/>
    <property type="evidence" value="ECO:0007669"/>
    <property type="project" value="UniProtKB-KW"/>
</dbReference>
<dbReference type="SMART" id="SM00551">
    <property type="entry name" value="ZnF_TAZ"/>
    <property type="match status" value="1"/>
</dbReference>
<evidence type="ECO:0000313" key="15">
    <source>
        <dbReference type="Proteomes" id="UP001054945"/>
    </source>
</evidence>
<evidence type="ECO:0000313" key="14">
    <source>
        <dbReference type="EMBL" id="GIY96117.1"/>
    </source>
</evidence>
<protein>
    <recommendedName>
        <fullName evidence="2">histone acetyltransferase</fullName>
        <ecNumber evidence="2">2.3.1.48</ecNumber>
    </recommendedName>
</protein>
<evidence type="ECO:0000259" key="13">
    <source>
        <dbReference type="PROSITE" id="PS50134"/>
    </source>
</evidence>
<dbReference type="PANTHER" id="PTHR13808:SF1">
    <property type="entry name" value="HISTONE ACETYLTRANSFERASE"/>
    <property type="match status" value="1"/>
</dbReference>
<sequence>MQVSNLPVAQSAGEQNAVPCSGGAVNSATAGVIANSASAPTADREKRKSIQLQLVLLLHARKCRRNAIQSGGESKPCPLPNCATMKHVLSHMTACQKGEQCTVPHCASSSEILSHWKNCTADDCPVCVPIKNAATRMLQEATVPANQRRTQISWQ</sequence>
<keyword evidence="6 12" id="KW-0862">Zinc</keyword>
<dbReference type="PROSITE" id="PS50134">
    <property type="entry name" value="ZF_TAZ"/>
    <property type="match status" value="1"/>
</dbReference>
<evidence type="ECO:0000256" key="3">
    <source>
        <dbReference type="ARBA" id="ARBA00022679"/>
    </source>
</evidence>
<keyword evidence="7" id="KW-0156">Chromatin regulator</keyword>
<evidence type="ECO:0000256" key="7">
    <source>
        <dbReference type="ARBA" id="ARBA00022853"/>
    </source>
</evidence>
<dbReference type="GO" id="GO:0003713">
    <property type="term" value="F:transcription coactivator activity"/>
    <property type="evidence" value="ECO:0007669"/>
    <property type="project" value="TreeGrafter"/>
</dbReference>
<dbReference type="SUPFAM" id="SSF57933">
    <property type="entry name" value="TAZ domain"/>
    <property type="match status" value="1"/>
</dbReference>
<dbReference type="GO" id="GO:0045944">
    <property type="term" value="P:positive regulation of transcription by RNA polymerase II"/>
    <property type="evidence" value="ECO:0007669"/>
    <property type="project" value="TreeGrafter"/>
</dbReference>